<dbReference type="PIRSF" id="PIRSF000706">
    <property type="entry name" value="Kanamycin_kin"/>
    <property type="match status" value="1"/>
</dbReference>
<comment type="similarity">
    <text evidence="1">Belongs to the aminoglycoside phosphotransferase family.</text>
</comment>
<dbReference type="RefSeq" id="WP_269607483.1">
    <property type="nucleotide sequence ID" value="NZ_JAPWIJ010000009.1"/>
</dbReference>
<keyword evidence="9" id="KW-1185">Reference proteome</keyword>
<keyword evidence="2" id="KW-0808">Transferase</keyword>
<keyword evidence="5" id="KW-0067">ATP-binding</keyword>
<protein>
    <submittedName>
        <fullName evidence="8">Aminoglycoside 3'-phosphotransferase</fullName>
    </submittedName>
</protein>
<dbReference type="Gene3D" id="3.30.200.20">
    <property type="entry name" value="Phosphorylase Kinase, domain 1"/>
    <property type="match status" value="1"/>
</dbReference>
<gene>
    <name evidence="8" type="ORF">O4220_21330</name>
</gene>
<evidence type="ECO:0000256" key="3">
    <source>
        <dbReference type="ARBA" id="ARBA00022741"/>
    </source>
</evidence>
<comment type="caution">
    <text evidence="8">The sequence shown here is derived from an EMBL/GenBank/DDBJ whole genome shotgun (WGS) entry which is preliminary data.</text>
</comment>
<evidence type="ECO:0000256" key="1">
    <source>
        <dbReference type="ARBA" id="ARBA00006219"/>
    </source>
</evidence>
<dbReference type="EMBL" id="JAPWIJ010000009">
    <property type="protein sequence ID" value="MCZ4521062.1"/>
    <property type="molecule type" value="Genomic_DNA"/>
</dbReference>
<feature type="domain" description="Aminoglycoside phosphotransferase" evidence="7">
    <location>
        <begin position="148"/>
        <end position="223"/>
    </location>
</feature>
<dbReference type="Pfam" id="PF01636">
    <property type="entry name" value="APH"/>
    <property type="match status" value="2"/>
</dbReference>
<dbReference type="InterPro" id="IPR011009">
    <property type="entry name" value="Kinase-like_dom_sf"/>
</dbReference>
<evidence type="ECO:0000313" key="8">
    <source>
        <dbReference type="EMBL" id="MCZ4521062.1"/>
    </source>
</evidence>
<accession>A0ABT4MJ90</accession>
<evidence type="ECO:0000313" key="9">
    <source>
        <dbReference type="Proteomes" id="UP001081071"/>
    </source>
</evidence>
<evidence type="ECO:0000259" key="7">
    <source>
        <dbReference type="Pfam" id="PF01636"/>
    </source>
</evidence>
<keyword evidence="3" id="KW-0547">Nucleotide-binding</keyword>
<dbReference type="Gene3D" id="3.90.1200.10">
    <property type="match status" value="1"/>
</dbReference>
<dbReference type="SUPFAM" id="SSF56112">
    <property type="entry name" value="Protein kinase-like (PK-like)"/>
    <property type="match status" value="1"/>
</dbReference>
<dbReference type="InterPro" id="IPR002575">
    <property type="entry name" value="Aminoglycoside_PTrfase"/>
</dbReference>
<dbReference type="Proteomes" id="UP001081071">
    <property type="component" value="Unassembled WGS sequence"/>
</dbReference>
<proteinExistence type="inferred from homology"/>
<name>A0ABT4MJ90_9NOCA</name>
<evidence type="ECO:0000256" key="4">
    <source>
        <dbReference type="ARBA" id="ARBA00022777"/>
    </source>
</evidence>
<keyword evidence="4" id="KW-0418">Kinase</keyword>
<dbReference type="CDD" id="cd05150">
    <property type="entry name" value="APH"/>
    <property type="match status" value="1"/>
</dbReference>
<reference evidence="8" key="1">
    <citation type="submission" date="2022-12" db="EMBL/GenBank/DDBJ databases">
        <authorList>
            <person name="Krivoruchko A.V."/>
            <person name="Elkin A."/>
        </authorList>
    </citation>
    <scope>NUCLEOTIDE SEQUENCE</scope>
    <source>
        <strain evidence="8">IEGM 1391</strain>
    </source>
</reference>
<evidence type="ECO:0000256" key="5">
    <source>
        <dbReference type="ARBA" id="ARBA00022840"/>
    </source>
</evidence>
<evidence type="ECO:0000256" key="6">
    <source>
        <dbReference type="ARBA" id="ARBA00023251"/>
    </source>
</evidence>
<feature type="domain" description="Aminoglycoside phosphotransferase" evidence="7">
    <location>
        <begin position="48"/>
        <end position="133"/>
    </location>
</feature>
<keyword evidence="6" id="KW-0046">Antibiotic resistance</keyword>
<dbReference type="InterPro" id="IPR024165">
    <property type="entry name" value="Kan/Strep_kinase"/>
</dbReference>
<evidence type="ECO:0000256" key="2">
    <source>
        <dbReference type="ARBA" id="ARBA00022679"/>
    </source>
</evidence>
<organism evidence="8 9">
    <name type="scientific">Rhodococcus ruber</name>
    <dbReference type="NCBI Taxonomy" id="1830"/>
    <lineage>
        <taxon>Bacteria</taxon>
        <taxon>Bacillati</taxon>
        <taxon>Actinomycetota</taxon>
        <taxon>Actinomycetes</taxon>
        <taxon>Mycobacteriales</taxon>
        <taxon>Nocardiaceae</taxon>
        <taxon>Rhodococcus</taxon>
    </lineage>
</organism>
<sequence>MSVPDGDVAVPAVVRELAGYDGIEPVWSNVLGGMTFRLGEARYIKWTPAESSVDLENERRRLAWVIRYSPVPKVIDTGSDATGSWMVTEALPWESAVADRWMGDPATAVRAAATGLRAFHDALPVEQCPFDWSVVSRIGDRELPVQSPSVDRLVVCHGDACMPNTLIADDGSWAAHVDMGSMGVADRWADLAPAIWSTEYNYGRSYCDAFLDAYGVDLDRERLDYYLWLWEST</sequence>